<dbReference type="Gene3D" id="3.40.50.720">
    <property type="entry name" value="NAD(P)-binding Rossmann-like Domain"/>
    <property type="match status" value="1"/>
</dbReference>
<accession>A0ABQ8GZB7</accession>
<evidence type="ECO:0000256" key="1">
    <source>
        <dbReference type="ARBA" id="ARBA00006484"/>
    </source>
</evidence>
<evidence type="ECO:0000256" key="3">
    <source>
        <dbReference type="ARBA" id="ARBA00023002"/>
    </source>
</evidence>
<evidence type="ECO:0000256" key="2">
    <source>
        <dbReference type="ARBA" id="ARBA00022857"/>
    </source>
</evidence>
<evidence type="ECO:0000256" key="5">
    <source>
        <dbReference type="RuleBase" id="RU369024"/>
    </source>
</evidence>
<proteinExistence type="inferred from homology"/>
<reference evidence="6 7" key="1">
    <citation type="submission" date="2021-02" db="EMBL/GenBank/DDBJ databases">
        <title>Plant Genome Project.</title>
        <authorList>
            <person name="Zhang R.-G."/>
        </authorList>
    </citation>
    <scope>NUCLEOTIDE SEQUENCE [LARGE SCALE GENOMIC DNA]</scope>
    <source>
        <tissue evidence="6">Leaves</tissue>
    </source>
</reference>
<evidence type="ECO:0000313" key="6">
    <source>
        <dbReference type="EMBL" id="KAH7511689.1"/>
    </source>
</evidence>
<keyword evidence="2 5" id="KW-0521">NADP</keyword>
<dbReference type="PANTHER" id="PTHR43490">
    <property type="entry name" value="(+)-NEOMENTHOL DEHYDROGENASE"/>
    <property type="match status" value="1"/>
</dbReference>
<dbReference type="InterPro" id="IPR002347">
    <property type="entry name" value="SDR_fam"/>
</dbReference>
<sequence>MEETSSRLRGKRCAVVTGANRGIGLEICRQLASNEIDVILTARDEKKGTEAVQSLTPSGLSHVVFQQLDVKDPVSVARLSSFVETRFGKLDILVNNAGDSGVILNCDAFKEFKLRGLKVCDENAHLLKGIMDQTYEKAKECVEINYYGTKRVTEALLPLMQLSRSARIVNVTSFYGQLKYIDNKEVKAELENLDSLSVEKLDGIMQRFLRDFKECKLQANGWPTTVSAYKVSKAAVNAYTRIIASNYPSFQVNCIHPGLVKTDMTCNIGNLTAEQGARAPVMLALSPDTGPSGFYFDEMNITSF</sequence>
<protein>
    <recommendedName>
        <fullName evidence="5">Short-chain dehydrogenase/reductase</fullName>
        <ecNumber evidence="5">1.1.1.-</ecNumber>
    </recommendedName>
</protein>
<name>A0ABQ8GZB7_9ROSI</name>
<dbReference type="CDD" id="cd05324">
    <property type="entry name" value="carb_red_PTCR-like_SDR_c"/>
    <property type="match status" value="1"/>
</dbReference>
<dbReference type="Pfam" id="PF13561">
    <property type="entry name" value="adh_short_C2"/>
    <property type="match status" value="1"/>
</dbReference>
<dbReference type="InterPro" id="IPR045313">
    <property type="entry name" value="CBR1-like"/>
</dbReference>
<keyword evidence="3 5" id="KW-0560">Oxidoreductase</keyword>
<organism evidence="6 7">
    <name type="scientific">Xanthoceras sorbifolium</name>
    <dbReference type="NCBI Taxonomy" id="99658"/>
    <lineage>
        <taxon>Eukaryota</taxon>
        <taxon>Viridiplantae</taxon>
        <taxon>Streptophyta</taxon>
        <taxon>Embryophyta</taxon>
        <taxon>Tracheophyta</taxon>
        <taxon>Spermatophyta</taxon>
        <taxon>Magnoliopsida</taxon>
        <taxon>eudicotyledons</taxon>
        <taxon>Gunneridae</taxon>
        <taxon>Pentapetalae</taxon>
        <taxon>rosids</taxon>
        <taxon>malvids</taxon>
        <taxon>Sapindales</taxon>
        <taxon>Sapindaceae</taxon>
        <taxon>Xanthoceroideae</taxon>
        <taxon>Xanthoceras</taxon>
    </lineage>
</organism>
<evidence type="ECO:0000256" key="4">
    <source>
        <dbReference type="RuleBase" id="RU000363"/>
    </source>
</evidence>
<dbReference type="PANTHER" id="PTHR43490:SF73">
    <property type="entry name" value="OS07G0685800 PROTEIN"/>
    <property type="match status" value="1"/>
</dbReference>
<dbReference type="PRINTS" id="PR00081">
    <property type="entry name" value="GDHRDH"/>
</dbReference>
<dbReference type="EMBL" id="JAFEMO010000489">
    <property type="protein sequence ID" value="KAH7511689.1"/>
    <property type="molecule type" value="Genomic_DNA"/>
</dbReference>
<comment type="caution">
    <text evidence="6">The sequence shown here is derived from an EMBL/GenBank/DDBJ whole genome shotgun (WGS) entry which is preliminary data.</text>
</comment>
<keyword evidence="7" id="KW-1185">Reference proteome</keyword>
<dbReference type="EC" id="1.1.1.-" evidence="5"/>
<evidence type="ECO:0000313" key="7">
    <source>
        <dbReference type="Proteomes" id="UP000827721"/>
    </source>
</evidence>
<dbReference type="Pfam" id="PF00106">
    <property type="entry name" value="adh_short"/>
    <property type="match status" value="1"/>
</dbReference>
<dbReference type="SUPFAM" id="SSF51735">
    <property type="entry name" value="NAD(P)-binding Rossmann-fold domains"/>
    <property type="match status" value="1"/>
</dbReference>
<dbReference type="PRINTS" id="PR00080">
    <property type="entry name" value="SDRFAMILY"/>
</dbReference>
<comment type="similarity">
    <text evidence="1 4">Belongs to the short-chain dehydrogenases/reductases (SDR) family.</text>
</comment>
<gene>
    <name evidence="6" type="ORF">JRO89_XSUnG0176700</name>
</gene>
<dbReference type="InterPro" id="IPR036291">
    <property type="entry name" value="NAD(P)-bd_dom_sf"/>
</dbReference>
<dbReference type="Proteomes" id="UP000827721">
    <property type="component" value="Unassembled WGS sequence"/>
</dbReference>